<dbReference type="PANTHER" id="PTHR23420:SF0">
    <property type="entry name" value="ADENOSYLHOMOCYSTEINASE"/>
    <property type="match status" value="1"/>
</dbReference>
<evidence type="ECO:0000313" key="11">
    <source>
        <dbReference type="EMBL" id="SBW20289.1"/>
    </source>
</evidence>
<feature type="binding site" evidence="5 7">
    <location>
        <position position="241"/>
    </location>
    <ligand>
        <name>NAD(+)</name>
        <dbReference type="ChEBI" id="CHEBI:57540"/>
    </ligand>
</feature>
<comment type="subcellular location">
    <subcellularLocation>
        <location evidence="5">Cytoplasm</location>
    </subcellularLocation>
</comment>
<dbReference type="GO" id="GO:0004013">
    <property type="term" value="F:adenosylhomocysteinase activity"/>
    <property type="evidence" value="ECO:0007669"/>
    <property type="project" value="UniProtKB-UniRule"/>
</dbReference>
<dbReference type="SUPFAM" id="SSF52283">
    <property type="entry name" value="Formate/glycerate dehydrogenase catalytic domain-like"/>
    <property type="match status" value="1"/>
</dbReference>
<sequence length="423" mass="45734">MAELPKNDIADLALAQQGKTRIEWADWSMPVLRQIRDRFAVERPFEGAKIAACMHVTTETANLMRALAAGGAQLALCASNPLSTQDDTAAALVAEYGIPTFARNGVDRDGYYAHINAALDGAPHYVFDDGCDLVNTLHTTRTEVLPGIRGGCEETTTGVIRLRQMTKDGALRFPMVAVNDTDTKHMFDNRYGTGQSTLDAIFRATNTLLAGKTVVVAGYGYCGRGVSSRAKGLGANVIVTEIDPTKALDAAMDGFRVLPMIEAAAIGDVFITVTGNRDVLRREHFEAMKEGAIFANSGHFDIEIDIVALSELAVAGPRRVRHQTDEYVLADGRRLLLLAEGRLVNLGAAEGHPAAVMDMSFADQALTAEWLTKNWQSLAPGVHDVPVEIDKEVARLKLETMGLAIDVLTPAQEAYLNSWEHGS</sequence>
<feature type="binding site" evidence="5 7">
    <location>
        <begin position="297"/>
        <end position="299"/>
    </location>
    <ligand>
        <name>NAD(+)</name>
        <dbReference type="ChEBI" id="CHEBI:57540"/>
    </ligand>
</feature>
<evidence type="ECO:0000256" key="2">
    <source>
        <dbReference type="ARBA" id="ARBA00022563"/>
    </source>
</evidence>
<dbReference type="Gene3D" id="3.40.50.720">
    <property type="entry name" value="NAD(P)-binding Rossmann-like Domain"/>
    <property type="match status" value="1"/>
</dbReference>
<dbReference type="GO" id="GO:0005829">
    <property type="term" value="C:cytosol"/>
    <property type="evidence" value="ECO:0007669"/>
    <property type="project" value="TreeGrafter"/>
</dbReference>
<comment type="cofactor">
    <cofactor evidence="5 7 8">
        <name>NAD(+)</name>
        <dbReference type="ChEBI" id="CHEBI:57540"/>
    </cofactor>
    <text evidence="5 7 8">Binds 1 NAD(+) per subunit.</text>
</comment>
<evidence type="ECO:0000256" key="4">
    <source>
        <dbReference type="ARBA" id="ARBA00023027"/>
    </source>
</evidence>
<keyword evidence="2 5" id="KW-0554">One-carbon metabolism</keyword>
<dbReference type="Pfam" id="PF05221">
    <property type="entry name" value="AdoHcyase"/>
    <property type="match status" value="2"/>
</dbReference>
<protein>
    <recommendedName>
        <fullName evidence="5">Adenosylhomocysteinase</fullName>
        <ecNumber evidence="5">3.13.2.1</ecNumber>
    </recommendedName>
    <alternativeName>
        <fullName evidence="5">S-adenosyl-L-homocysteine hydrolase</fullName>
        <shortName evidence="5">AdoHcyase</shortName>
    </alternativeName>
</protein>
<keyword evidence="12" id="KW-1185">Reference proteome</keyword>
<dbReference type="NCBIfam" id="TIGR00936">
    <property type="entry name" value="ahcY"/>
    <property type="match status" value="1"/>
</dbReference>
<dbReference type="UniPathway" id="UPA00314">
    <property type="reaction ID" value="UER00076"/>
</dbReference>
<evidence type="ECO:0000259" key="10">
    <source>
        <dbReference type="SMART" id="SM00997"/>
    </source>
</evidence>
<dbReference type="InterPro" id="IPR020082">
    <property type="entry name" value="S-Ado-L-homoCys_hydrolase_CS"/>
</dbReference>
<keyword evidence="5" id="KW-0963">Cytoplasm</keyword>
<dbReference type="SMART" id="SM00997">
    <property type="entry name" value="AdoHcyase_NAD"/>
    <property type="match status" value="1"/>
</dbReference>
<comment type="catalytic activity">
    <reaction evidence="5 8">
        <text>S-adenosyl-L-homocysteine + H2O = L-homocysteine + adenosine</text>
        <dbReference type="Rhea" id="RHEA:21708"/>
        <dbReference type="ChEBI" id="CHEBI:15377"/>
        <dbReference type="ChEBI" id="CHEBI:16335"/>
        <dbReference type="ChEBI" id="CHEBI:57856"/>
        <dbReference type="ChEBI" id="CHEBI:58199"/>
        <dbReference type="EC" id="3.13.2.1"/>
    </reaction>
</comment>
<evidence type="ECO:0000256" key="6">
    <source>
        <dbReference type="PIRSR" id="PIRSR001109-1"/>
    </source>
</evidence>
<dbReference type="Proteomes" id="UP000199013">
    <property type="component" value="Unassembled WGS sequence"/>
</dbReference>
<evidence type="ECO:0000313" key="12">
    <source>
        <dbReference type="Proteomes" id="UP000199013"/>
    </source>
</evidence>
<dbReference type="GO" id="GO:0033353">
    <property type="term" value="P:S-adenosylmethionine cycle"/>
    <property type="evidence" value="ECO:0007669"/>
    <property type="project" value="TreeGrafter"/>
</dbReference>
<dbReference type="SUPFAM" id="SSF51735">
    <property type="entry name" value="NAD(P)-binding Rossmann-fold domains"/>
    <property type="match status" value="1"/>
</dbReference>
<reference evidence="12" key="1">
    <citation type="submission" date="2016-02" db="EMBL/GenBank/DDBJ databases">
        <authorList>
            <person name="Wibberg D."/>
        </authorList>
    </citation>
    <scope>NUCLEOTIDE SEQUENCE [LARGE SCALE GENOMIC DNA]</scope>
</reference>
<dbReference type="NCBIfam" id="NF004005">
    <property type="entry name" value="PRK05476.2-3"/>
    <property type="match status" value="1"/>
</dbReference>
<feature type="binding site" evidence="5 7">
    <location>
        <begin position="155"/>
        <end position="157"/>
    </location>
    <ligand>
        <name>NAD(+)</name>
        <dbReference type="ChEBI" id="CHEBI:57540"/>
    </ligand>
</feature>
<evidence type="ECO:0000256" key="1">
    <source>
        <dbReference type="ARBA" id="ARBA00007122"/>
    </source>
</evidence>
<dbReference type="GO" id="GO:0006730">
    <property type="term" value="P:one-carbon metabolic process"/>
    <property type="evidence" value="ECO:0007669"/>
    <property type="project" value="UniProtKB-UniRule"/>
</dbReference>
<dbReference type="PANTHER" id="PTHR23420">
    <property type="entry name" value="ADENOSYLHOMOCYSTEINASE"/>
    <property type="match status" value="1"/>
</dbReference>
<dbReference type="Gene3D" id="3.40.50.1480">
    <property type="entry name" value="Adenosylhomocysteinase-like"/>
    <property type="match status" value="1"/>
</dbReference>
<evidence type="ECO:0000256" key="5">
    <source>
        <dbReference type="HAMAP-Rule" id="MF_00563"/>
    </source>
</evidence>
<dbReference type="InterPro" id="IPR036291">
    <property type="entry name" value="NAD(P)-bd_dom_sf"/>
</dbReference>
<feature type="binding site" evidence="5 6">
    <location>
        <position position="129"/>
    </location>
    <ligand>
        <name>substrate</name>
    </ligand>
</feature>
<feature type="binding site" evidence="5 6">
    <location>
        <position position="188"/>
    </location>
    <ligand>
        <name>substrate</name>
    </ligand>
</feature>
<proteinExistence type="inferred from homology"/>
<evidence type="ECO:0000256" key="8">
    <source>
        <dbReference type="RuleBase" id="RU000548"/>
    </source>
</evidence>
<feature type="binding site" evidence="5 6">
    <location>
        <position position="154"/>
    </location>
    <ligand>
        <name>substrate</name>
    </ligand>
</feature>
<gene>
    <name evidence="5 11" type="primary">ahcY</name>
    <name evidence="11" type="ORF">FDG2_1647</name>
</gene>
<dbReference type="FunFam" id="3.40.50.720:FF:000004">
    <property type="entry name" value="Adenosylhomocysteinase"/>
    <property type="match status" value="1"/>
</dbReference>
<feature type="binding site" evidence="7">
    <location>
        <position position="352"/>
    </location>
    <ligand>
        <name>NAD(+)</name>
        <dbReference type="ChEBI" id="CHEBI:57540"/>
    </ligand>
</feature>
<dbReference type="InterPro" id="IPR042172">
    <property type="entry name" value="Adenosylhomocyst_ase-like_sf"/>
</dbReference>
<accession>A0A1C3NW42</accession>
<feature type="binding site" evidence="5">
    <location>
        <begin position="218"/>
        <end position="223"/>
    </location>
    <ligand>
        <name>NAD(+)</name>
        <dbReference type="ChEBI" id="CHEBI:57540"/>
    </ligand>
</feature>
<name>A0A1C3NW42_9ACTN</name>
<dbReference type="EC" id="3.13.2.1" evidence="5"/>
<keyword evidence="4 5" id="KW-0520">NAD</keyword>
<dbReference type="PIRSF" id="PIRSF001109">
    <property type="entry name" value="Ad_hcy_hydrolase"/>
    <property type="match status" value="1"/>
</dbReference>
<evidence type="ECO:0000256" key="7">
    <source>
        <dbReference type="PIRSR" id="PIRSR001109-2"/>
    </source>
</evidence>
<feature type="binding site" evidence="5">
    <location>
        <position position="189"/>
    </location>
    <ligand>
        <name>NAD(+)</name>
        <dbReference type="ChEBI" id="CHEBI:57540"/>
    </ligand>
</feature>
<dbReference type="HAMAP" id="MF_00563">
    <property type="entry name" value="AdoHcyase"/>
    <property type="match status" value="1"/>
</dbReference>
<feature type="binding site" evidence="7">
    <location>
        <begin position="220"/>
        <end position="225"/>
    </location>
    <ligand>
        <name>NAD(+)</name>
        <dbReference type="ChEBI" id="CHEBI:57540"/>
    </ligand>
</feature>
<keyword evidence="3 5" id="KW-0378">Hydrolase</keyword>
<dbReference type="CDD" id="cd00401">
    <property type="entry name" value="SAHH"/>
    <property type="match status" value="1"/>
</dbReference>
<comment type="similarity">
    <text evidence="1 5 9">Belongs to the adenosylhomocysteinase family.</text>
</comment>
<comment type="function">
    <text evidence="5">May play a key role in the regulation of the intracellular concentration of adenosylhomocysteine.</text>
</comment>
<dbReference type="AlphaFoldDB" id="A0A1C3NW42"/>
<feature type="binding site" evidence="5">
    <location>
        <position position="276"/>
    </location>
    <ligand>
        <name>NAD(+)</name>
        <dbReference type="ChEBI" id="CHEBI:57540"/>
    </ligand>
</feature>
<feature type="binding site" evidence="5 7">
    <location>
        <position position="345"/>
    </location>
    <ligand>
        <name>NAD(+)</name>
        <dbReference type="ChEBI" id="CHEBI:57540"/>
    </ligand>
</feature>
<dbReference type="Pfam" id="PF00670">
    <property type="entry name" value="AdoHcyase_NAD"/>
    <property type="match status" value="1"/>
</dbReference>
<dbReference type="PROSITE" id="PS00739">
    <property type="entry name" value="ADOHCYASE_2"/>
    <property type="match status" value="1"/>
</dbReference>
<organism evidence="11 12">
    <name type="scientific">Candidatus Protofrankia californiensis</name>
    <dbReference type="NCBI Taxonomy" id="1839754"/>
    <lineage>
        <taxon>Bacteria</taxon>
        <taxon>Bacillati</taxon>
        <taxon>Actinomycetota</taxon>
        <taxon>Actinomycetes</taxon>
        <taxon>Frankiales</taxon>
        <taxon>Frankiaceae</taxon>
        <taxon>Protofrankia</taxon>
    </lineage>
</organism>
<evidence type="ECO:0000256" key="3">
    <source>
        <dbReference type="ARBA" id="ARBA00022801"/>
    </source>
</evidence>
<feature type="domain" description="S-adenosyl-L-homocysteine hydrolase NAD binding" evidence="10">
    <location>
        <begin position="189"/>
        <end position="351"/>
    </location>
</feature>
<dbReference type="GO" id="GO:0071269">
    <property type="term" value="P:L-homocysteine biosynthetic process"/>
    <property type="evidence" value="ECO:0007669"/>
    <property type="project" value="UniProtKB-UniRule"/>
</dbReference>
<dbReference type="EMBL" id="FLUV01000689">
    <property type="protein sequence ID" value="SBW20289.1"/>
    <property type="molecule type" value="Genomic_DNA"/>
</dbReference>
<comment type="pathway">
    <text evidence="5 8">Amino-acid biosynthesis; L-homocysteine biosynthesis; L-homocysteine from S-adenosyl-L-homocysteine: step 1/1.</text>
</comment>
<feature type="binding site" evidence="5 6">
    <location>
        <position position="57"/>
    </location>
    <ligand>
        <name>substrate</name>
    </ligand>
</feature>
<dbReference type="SMART" id="SM00996">
    <property type="entry name" value="AdoHcyase"/>
    <property type="match status" value="1"/>
</dbReference>
<dbReference type="InterPro" id="IPR015878">
    <property type="entry name" value="Ado_hCys_hydrolase_NAD-bd"/>
</dbReference>
<dbReference type="InterPro" id="IPR000043">
    <property type="entry name" value="Adenosylhomocysteinase-like"/>
</dbReference>
<feature type="binding site" evidence="5 6">
    <location>
        <position position="184"/>
    </location>
    <ligand>
        <name>substrate</name>
    </ligand>
</feature>
<evidence type="ECO:0000256" key="9">
    <source>
        <dbReference type="RuleBase" id="RU004166"/>
    </source>
</evidence>